<evidence type="ECO:0000256" key="3">
    <source>
        <dbReference type="ARBA" id="ARBA00023172"/>
    </source>
</evidence>
<keyword evidence="1" id="KW-0229">DNA integration</keyword>
<organism evidence="8 9">
    <name type="scientific">Vallitalea longa</name>
    <dbReference type="NCBI Taxonomy" id="2936439"/>
    <lineage>
        <taxon>Bacteria</taxon>
        <taxon>Bacillati</taxon>
        <taxon>Bacillota</taxon>
        <taxon>Clostridia</taxon>
        <taxon>Lachnospirales</taxon>
        <taxon>Vallitaleaceae</taxon>
        <taxon>Vallitalea</taxon>
    </lineage>
</organism>
<comment type="caution">
    <text evidence="8">The sequence shown here is derived from an EMBL/GenBank/DDBJ whole genome shotgun (WGS) entry which is preliminary data.</text>
</comment>
<dbReference type="AlphaFoldDB" id="A0A9W5Y8Z0"/>
<protein>
    <submittedName>
        <fullName evidence="8">Integrase</fullName>
    </submittedName>
</protein>
<gene>
    <name evidence="8" type="primary">int_2</name>
    <name evidence="8" type="ORF">SH1V18_19170</name>
</gene>
<dbReference type="InterPro" id="IPR036162">
    <property type="entry name" value="Resolvase-like_N_sf"/>
</dbReference>
<evidence type="ECO:0000256" key="5">
    <source>
        <dbReference type="SAM" id="Coils"/>
    </source>
</evidence>
<dbReference type="RefSeq" id="WP_281814924.1">
    <property type="nucleotide sequence ID" value="NZ_BRLB01000004.1"/>
</dbReference>
<dbReference type="Proteomes" id="UP001144256">
    <property type="component" value="Unassembled WGS sequence"/>
</dbReference>
<dbReference type="PROSITE" id="PS51736">
    <property type="entry name" value="RECOMBINASES_3"/>
    <property type="match status" value="1"/>
</dbReference>
<dbReference type="PANTHER" id="PTHR30461">
    <property type="entry name" value="DNA-INVERTASE FROM LAMBDOID PROPHAGE"/>
    <property type="match status" value="1"/>
</dbReference>
<dbReference type="Gene3D" id="3.40.50.1390">
    <property type="entry name" value="Resolvase, N-terminal catalytic domain"/>
    <property type="match status" value="1"/>
</dbReference>
<dbReference type="GO" id="GO:0015074">
    <property type="term" value="P:DNA integration"/>
    <property type="evidence" value="ECO:0007669"/>
    <property type="project" value="UniProtKB-KW"/>
</dbReference>
<reference evidence="8" key="1">
    <citation type="submission" date="2022-06" db="EMBL/GenBank/DDBJ databases">
        <title>Vallitalea longa sp. nov., an anaerobic bacterium isolated from marine sediment.</title>
        <authorList>
            <person name="Hirano S."/>
            <person name="Terahara T."/>
            <person name="Mori K."/>
            <person name="Hamada M."/>
            <person name="Matsumoto R."/>
            <person name="Kobayashi T."/>
        </authorList>
    </citation>
    <scope>NUCLEOTIDE SEQUENCE</scope>
    <source>
        <strain evidence="8">SH18-1</strain>
    </source>
</reference>
<evidence type="ECO:0000313" key="9">
    <source>
        <dbReference type="Proteomes" id="UP001144256"/>
    </source>
</evidence>
<dbReference type="PROSITE" id="PS51737">
    <property type="entry name" value="RECOMBINASE_DNA_BIND"/>
    <property type="match status" value="1"/>
</dbReference>
<accession>A0A9W5Y8Z0</accession>
<dbReference type="SMART" id="SM00857">
    <property type="entry name" value="Resolvase"/>
    <property type="match status" value="1"/>
</dbReference>
<evidence type="ECO:0000256" key="1">
    <source>
        <dbReference type="ARBA" id="ARBA00022908"/>
    </source>
</evidence>
<keyword evidence="9" id="KW-1185">Reference proteome</keyword>
<dbReference type="InterPro" id="IPR038109">
    <property type="entry name" value="DNA_bind_recomb_sf"/>
</dbReference>
<dbReference type="EMBL" id="BRLB01000004">
    <property type="protein sequence ID" value="GKX29437.1"/>
    <property type="molecule type" value="Genomic_DNA"/>
</dbReference>
<evidence type="ECO:0000256" key="2">
    <source>
        <dbReference type="ARBA" id="ARBA00023125"/>
    </source>
</evidence>
<dbReference type="PROSITE" id="PS00397">
    <property type="entry name" value="RECOMBINASES_1"/>
    <property type="match status" value="1"/>
</dbReference>
<dbReference type="GO" id="GO:0000150">
    <property type="term" value="F:DNA strand exchange activity"/>
    <property type="evidence" value="ECO:0007669"/>
    <property type="project" value="InterPro"/>
</dbReference>
<dbReference type="Pfam" id="PF00239">
    <property type="entry name" value="Resolvase"/>
    <property type="match status" value="1"/>
</dbReference>
<keyword evidence="2" id="KW-0238">DNA-binding</keyword>
<dbReference type="Pfam" id="PF07508">
    <property type="entry name" value="Recombinase"/>
    <property type="match status" value="1"/>
</dbReference>
<dbReference type="InterPro" id="IPR011109">
    <property type="entry name" value="DNA_bind_recombinase_dom"/>
</dbReference>
<evidence type="ECO:0000259" key="6">
    <source>
        <dbReference type="PROSITE" id="PS51736"/>
    </source>
</evidence>
<dbReference type="SUPFAM" id="SSF53041">
    <property type="entry name" value="Resolvase-like"/>
    <property type="match status" value="1"/>
</dbReference>
<evidence type="ECO:0000256" key="4">
    <source>
        <dbReference type="PROSITE-ProRule" id="PRU10137"/>
    </source>
</evidence>
<sequence length="479" mass="56305">MERAALYIRVSTDDQTEYSPDAQKKQLIEYAKKNDYIIDYNYIFSDEGISGRKAEIRPAFMHMISIAKTKPKPFDVILVHRFDRFARNREDSVVYKSLLRKDCDIKVISITEQLEDDKFSIILEAMLEAMAEYYSLNLADEVKKGMFEKANRGEHSGTLPLGYKLTNKILQIDDYYSAIVKEIFELFVKKDYSVLEISRYLNNKNIRTKNNTMFTTRGLKYVIQNPCYYGAHRYNYRQGSQSIANDNKDWIIIENSHEPIISKELWHKAQEKIYLSKLMSSSPKKQARKYWLSGLLRCKHCHGSMTSTIIKNKYVSYYCCNRKNGICKTPNNISLNKLGKMVIETMENDLNNNTINAKRIDDKYNPEDQNVLNLKLKTVQRKYVLANDAYLAEIDTLEEYKKKKSLIRTEEEQTLEELNKINNKIKSSFNRIKFKNNIELLKSSELTQLEKNKIIKTFVDKIVISSRDKYIKIYYYFIG</sequence>
<dbReference type="PANTHER" id="PTHR30461:SF23">
    <property type="entry name" value="DNA RECOMBINASE-RELATED"/>
    <property type="match status" value="1"/>
</dbReference>
<keyword evidence="3" id="KW-0233">DNA recombination</keyword>
<dbReference type="InterPro" id="IPR025827">
    <property type="entry name" value="Zn_ribbon_recom_dom"/>
</dbReference>
<proteinExistence type="predicted"/>
<dbReference type="CDD" id="cd00338">
    <property type="entry name" value="Ser_Recombinase"/>
    <property type="match status" value="1"/>
</dbReference>
<evidence type="ECO:0000259" key="7">
    <source>
        <dbReference type="PROSITE" id="PS51737"/>
    </source>
</evidence>
<dbReference type="InterPro" id="IPR006118">
    <property type="entry name" value="Recombinase_CS"/>
</dbReference>
<dbReference type="GO" id="GO:0003677">
    <property type="term" value="F:DNA binding"/>
    <property type="evidence" value="ECO:0007669"/>
    <property type="project" value="UniProtKB-KW"/>
</dbReference>
<name>A0A9W5Y8Z0_9FIRM</name>
<dbReference type="InterPro" id="IPR050639">
    <property type="entry name" value="SSR_resolvase"/>
</dbReference>
<feature type="active site" description="O-(5'-phospho-DNA)-serine intermediate" evidence="4">
    <location>
        <position position="11"/>
    </location>
</feature>
<dbReference type="Pfam" id="PF13408">
    <property type="entry name" value="Zn_ribbon_recom"/>
    <property type="match status" value="1"/>
</dbReference>
<feature type="domain" description="Resolvase/invertase-type recombinase catalytic" evidence="6">
    <location>
        <begin position="3"/>
        <end position="153"/>
    </location>
</feature>
<dbReference type="Gene3D" id="3.90.1750.20">
    <property type="entry name" value="Putative Large Serine Recombinase, Chain B, Domain 2"/>
    <property type="match status" value="1"/>
</dbReference>
<dbReference type="InterPro" id="IPR006119">
    <property type="entry name" value="Resolv_N"/>
</dbReference>
<keyword evidence="5" id="KW-0175">Coiled coil</keyword>
<evidence type="ECO:0000313" key="8">
    <source>
        <dbReference type="EMBL" id="GKX29437.1"/>
    </source>
</evidence>
<feature type="domain" description="Recombinase" evidence="7">
    <location>
        <begin position="160"/>
        <end position="280"/>
    </location>
</feature>
<feature type="coiled-coil region" evidence="5">
    <location>
        <begin position="397"/>
        <end position="428"/>
    </location>
</feature>